<feature type="domain" description="F-box" evidence="1">
    <location>
        <begin position="1"/>
        <end position="44"/>
    </location>
</feature>
<name>A0A2I2L3V0_9VIRU</name>
<accession>A0A2I2L3V0</accession>
<evidence type="ECO:0000313" key="3">
    <source>
        <dbReference type="Proteomes" id="UP000236316"/>
    </source>
</evidence>
<dbReference type="PROSITE" id="PS50181">
    <property type="entry name" value="FBOX"/>
    <property type="match status" value="1"/>
</dbReference>
<evidence type="ECO:0000259" key="1">
    <source>
        <dbReference type="PROSITE" id="PS50181"/>
    </source>
</evidence>
<organism evidence="2">
    <name type="scientific">Orpheovirus IHUMI-LCC2</name>
    <dbReference type="NCBI Taxonomy" id="2023057"/>
    <lineage>
        <taxon>Viruses</taxon>
        <taxon>Varidnaviria</taxon>
        <taxon>Bamfordvirae</taxon>
        <taxon>Nucleocytoviricota</taxon>
        <taxon>Megaviricetes</taxon>
        <taxon>Pimascovirales</taxon>
        <taxon>Ocovirineae</taxon>
        <taxon>Orpheoviridae</taxon>
        <taxon>Alphaorpheovirus</taxon>
        <taxon>Alphaorpheovirus massiliense</taxon>
    </lineage>
</organism>
<dbReference type="KEGG" id="vg:35382001"/>
<gene>
    <name evidence="2" type="ORF">ORPV_235</name>
</gene>
<proteinExistence type="predicted"/>
<keyword evidence="3" id="KW-1185">Reference proteome</keyword>
<dbReference type="Proteomes" id="UP000236316">
    <property type="component" value="Segment"/>
</dbReference>
<evidence type="ECO:0000313" key="2">
    <source>
        <dbReference type="EMBL" id="SNW62139.1"/>
    </source>
</evidence>
<dbReference type="EMBL" id="LT906555">
    <property type="protein sequence ID" value="SNW62139.1"/>
    <property type="molecule type" value="Genomic_DNA"/>
</dbReference>
<sequence>MELIPIEIFYGIIGYCDSLDVHNISQCTKEFHSLLINRKTFHRLYGINIDKYEGLDIAFLFRMLSERTNLYISLKYKFDDYCNNDNNEIYKWIRTVQLESDINLLTLLNWLKIENPSRNPYKIYDGYGIKIPTDINNKYKIIKKIWNNINNGDDKCWNIGEYYLDLLTMEEEENAIYDINSKVKCKNSYFDDIYWNVFVYEMNDGSKLRVTDYIGGEPAKNLSNPHDIFLC</sequence>
<dbReference type="GeneID" id="35382001"/>
<dbReference type="RefSeq" id="YP_009448441.1">
    <property type="nucleotide sequence ID" value="NC_036594.1"/>
</dbReference>
<reference evidence="2" key="1">
    <citation type="submission" date="2017-08" db="EMBL/GenBank/DDBJ databases">
        <authorList>
            <consortium name="Urmite Genomes"/>
        </authorList>
    </citation>
    <scope>NUCLEOTIDE SEQUENCE [LARGE SCALE GENOMIC DNA]</scope>
    <source>
        <strain evidence="2">IHUMI-LCC2</strain>
    </source>
</reference>
<dbReference type="InterPro" id="IPR001810">
    <property type="entry name" value="F-box_dom"/>
</dbReference>
<protein>
    <submittedName>
        <fullName evidence="2">F-box domain-containing protein</fullName>
    </submittedName>
</protein>